<reference evidence="1" key="1">
    <citation type="submission" date="2022-09" db="EMBL/GenBank/DDBJ databases">
        <title>Complete Genomes of Fervidibacillus albus and Fervidibacillus halotolerans isolated from tidal flat sediments.</title>
        <authorList>
            <person name="Kwon K.K."/>
            <person name="Yang S.-H."/>
            <person name="Park M.J."/>
            <person name="Oh H.-M."/>
        </authorList>
    </citation>
    <scope>NUCLEOTIDE SEQUENCE</scope>
    <source>
        <strain evidence="1">MEBiC13594</strain>
    </source>
</reference>
<organism evidence="1 2">
    <name type="scientific">Fervidibacillus halotolerans</name>
    <dbReference type="NCBI Taxonomy" id="2980027"/>
    <lineage>
        <taxon>Bacteria</taxon>
        <taxon>Bacillati</taxon>
        <taxon>Bacillota</taxon>
        <taxon>Bacilli</taxon>
        <taxon>Bacillales</taxon>
        <taxon>Bacillaceae</taxon>
        <taxon>Fervidibacillus</taxon>
    </lineage>
</organism>
<name>A0A9E8RYJ7_9BACI</name>
<gene>
    <name evidence="1" type="ORF">OE105_12265</name>
</gene>
<proteinExistence type="predicted"/>
<evidence type="ECO:0000313" key="2">
    <source>
        <dbReference type="Proteomes" id="UP001164726"/>
    </source>
</evidence>
<accession>A0A9E8RYJ7</accession>
<dbReference type="EMBL" id="CP106877">
    <property type="protein sequence ID" value="WAA12318.1"/>
    <property type="molecule type" value="Genomic_DNA"/>
</dbReference>
<evidence type="ECO:0000313" key="1">
    <source>
        <dbReference type="EMBL" id="WAA12318.1"/>
    </source>
</evidence>
<dbReference type="KEGG" id="fhl:OE105_12265"/>
<dbReference type="Proteomes" id="UP001164726">
    <property type="component" value="Chromosome"/>
</dbReference>
<keyword evidence="2" id="KW-1185">Reference proteome</keyword>
<sequence>MINYILGIFIGCFSTFAANGDWIILLISLFSINSLTGPFVYEKRI</sequence>
<protein>
    <submittedName>
        <fullName evidence="1">Uncharacterized protein</fullName>
    </submittedName>
</protein>
<dbReference type="AlphaFoldDB" id="A0A9E8RYJ7"/>